<evidence type="ECO:0000313" key="4">
    <source>
        <dbReference type="Proteomes" id="UP001244787"/>
    </source>
</evidence>
<dbReference type="PROSITE" id="PS50005">
    <property type="entry name" value="TPR"/>
    <property type="match status" value="1"/>
</dbReference>
<dbReference type="EMBL" id="JAUGQQ010000002">
    <property type="protein sequence ID" value="MDN3723846.1"/>
    <property type="molecule type" value="Genomic_DNA"/>
</dbReference>
<evidence type="ECO:0000256" key="1">
    <source>
        <dbReference type="PROSITE-ProRule" id="PRU00339"/>
    </source>
</evidence>
<sequence>MKVLKLDISPFENRNFYEHNYIFRDWVENACYNSEIYIDAGTEMNLVAGDFLSTVYKTPLMDVNGNIFGEKTEDDDNLLYVVEVFPNYCITKFRSFAFQKYFDKYLPVKLNRLGRNAEFMQLFPIEINQEVILVPREEKDDWLAVDELYGSISNNEKPSRADLDLYKRILMGTENYIAKYKNQKCFFLSSAYFQRGFTLNKLGKFEDSSNAFREYIKLFPNGVSVEGAYSWINRNNYEISNYLETKKTKILFLSANPMDSNRLRLDKEISQIDKQLQLAQLRNTFELVQKWALSPAELQQVLLDHNPDFVHFSGHGLIDGIVLEGEDGKPKNVATSALANIFKILAGNIACVVLNACYSSNQAIAIKNHVPYVVGMTKAMPDDAAIAFSVGFYKGIGAGRTIETAFALGVNAIELEGCSGSSLPILL</sequence>
<reference evidence="3 4" key="1">
    <citation type="submission" date="2023-06" db="EMBL/GenBank/DDBJ databases">
        <authorList>
            <person name="Ye Y.-Q."/>
            <person name="Du Z.-J."/>
        </authorList>
    </citation>
    <scope>NUCLEOTIDE SEQUENCE [LARGE SCALE GENOMIC DNA]</scope>
    <source>
        <strain evidence="3 4">SDUM287046</strain>
    </source>
</reference>
<protein>
    <submittedName>
        <fullName evidence="3">CHAT domain-containing protein</fullName>
    </submittedName>
</protein>
<dbReference type="Pfam" id="PF12770">
    <property type="entry name" value="CHAT"/>
    <property type="match status" value="1"/>
</dbReference>
<organism evidence="3 4">
    <name type="scientific">Aequorivita aurantiaca</name>
    <dbReference type="NCBI Taxonomy" id="3053356"/>
    <lineage>
        <taxon>Bacteria</taxon>
        <taxon>Pseudomonadati</taxon>
        <taxon>Bacteroidota</taxon>
        <taxon>Flavobacteriia</taxon>
        <taxon>Flavobacteriales</taxon>
        <taxon>Flavobacteriaceae</taxon>
        <taxon>Aequorivita</taxon>
    </lineage>
</organism>
<comment type="caution">
    <text evidence="3">The sequence shown here is derived from an EMBL/GenBank/DDBJ whole genome shotgun (WGS) entry which is preliminary data.</text>
</comment>
<proteinExistence type="predicted"/>
<dbReference type="Gene3D" id="1.25.40.10">
    <property type="entry name" value="Tetratricopeptide repeat domain"/>
    <property type="match status" value="1"/>
</dbReference>
<dbReference type="RefSeq" id="WP_290253933.1">
    <property type="nucleotide sequence ID" value="NZ_JAUGQQ010000002.1"/>
</dbReference>
<feature type="repeat" description="TPR" evidence="1">
    <location>
        <begin position="189"/>
        <end position="222"/>
    </location>
</feature>
<dbReference type="InterPro" id="IPR024983">
    <property type="entry name" value="CHAT_dom"/>
</dbReference>
<evidence type="ECO:0000259" key="2">
    <source>
        <dbReference type="Pfam" id="PF12770"/>
    </source>
</evidence>
<dbReference type="Proteomes" id="UP001244787">
    <property type="component" value="Unassembled WGS sequence"/>
</dbReference>
<gene>
    <name evidence="3" type="ORF">QRD02_05590</name>
</gene>
<dbReference type="InterPro" id="IPR019734">
    <property type="entry name" value="TPR_rpt"/>
</dbReference>
<name>A0ABT8DIR1_9FLAO</name>
<feature type="domain" description="CHAT" evidence="2">
    <location>
        <begin position="267"/>
        <end position="405"/>
    </location>
</feature>
<keyword evidence="4" id="KW-1185">Reference proteome</keyword>
<evidence type="ECO:0000313" key="3">
    <source>
        <dbReference type="EMBL" id="MDN3723846.1"/>
    </source>
</evidence>
<accession>A0ABT8DIR1</accession>
<dbReference type="InterPro" id="IPR011990">
    <property type="entry name" value="TPR-like_helical_dom_sf"/>
</dbReference>
<keyword evidence="1" id="KW-0802">TPR repeat</keyword>